<dbReference type="SMART" id="SM00382">
    <property type="entry name" value="AAA"/>
    <property type="match status" value="1"/>
</dbReference>
<evidence type="ECO:0000313" key="17">
    <source>
        <dbReference type="EMBL" id="PKR78638.1"/>
    </source>
</evidence>
<evidence type="ECO:0000256" key="9">
    <source>
        <dbReference type="ARBA" id="ARBA00023134"/>
    </source>
</evidence>
<dbReference type="SUPFAM" id="SSF52540">
    <property type="entry name" value="P-loop containing nucleoside triphosphate hydrolases"/>
    <property type="match status" value="1"/>
</dbReference>
<sequence length="376" mass="43184">MKVKKFTAPTMPEAMKTVRRELGQTAVILDSREKKSKGLLGMFQKKQIEVIAATDPNPVQKRNKGSELSQDQYKVDKRHQPSEPFRKNEEDLLAEIRRLSERVDSVKKDNSFLPAPILNIQQQLLNQEIKQNLVDEIVNDLLQQYYSSEEMLNEEDLMESVKKYLSNQMNDSFSSMQIGDSKHVYLFGPTGVGKTTTLAKLAATASINEGKRVAFITLDTYRIAAIEQLKTYAKILNVPIEVAYNQEDLKAAKEKFKDFDMVLVDSAGRNYHKKEYIDQVKELIDFTDDDQLFCVLSLTSKEKDLQQIYQKFSDLPINKVIFTKADETSQFGSIYNLWSEYSFEISYITHGQNVPDDFKKATSDLVVDMLVGEHKW</sequence>
<evidence type="ECO:0000256" key="14">
    <source>
        <dbReference type="SAM" id="MobiDB-lite"/>
    </source>
</evidence>
<comment type="subcellular location">
    <subcellularLocation>
        <location evidence="1">Cell membrane</location>
        <topology evidence="1">Peripheral membrane protein</topology>
        <orientation evidence="1">Cytoplasmic side</orientation>
    </subcellularLocation>
</comment>
<dbReference type="OrthoDB" id="9778554at2"/>
<keyword evidence="11" id="KW-1006">Bacterial flagellum protein export</keyword>
<proteinExistence type="inferred from homology"/>
<dbReference type="EMBL" id="PJNH01000001">
    <property type="protein sequence ID" value="PKR78638.1"/>
    <property type="molecule type" value="Genomic_DNA"/>
</dbReference>
<feature type="compositionally biased region" description="Basic and acidic residues" evidence="14">
    <location>
        <begin position="73"/>
        <end position="87"/>
    </location>
</feature>
<dbReference type="AlphaFoldDB" id="A0A2I0QWE9"/>
<keyword evidence="10" id="KW-0472">Membrane</keyword>
<comment type="similarity">
    <text evidence="2">Belongs to the GTP-binding SRP family.</text>
</comment>
<dbReference type="GO" id="GO:0005047">
    <property type="term" value="F:signal recognition particle binding"/>
    <property type="evidence" value="ECO:0007669"/>
    <property type="project" value="TreeGrafter"/>
</dbReference>
<dbReference type="InterPro" id="IPR047040">
    <property type="entry name" value="FlhF__GTPase_dom"/>
</dbReference>
<dbReference type="InterPro" id="IPR003593">
    <property type="entry name" value="AAA+_ATPase"/>
</dbReference>
<dbReference type="GO" id="GO:0005525">
    <property type="term" value="F:GTP binding"/>
    <property type="evidence" value="ECO:0007669"/>
    <property type="project" value="UniProtKB-UniRule"/>
</dbReference>
<evidence type="ECO:0000256" key="1">
    <source>
        <dbReference type="ARBA" id="ARBA00004413"/>
    </source>
</evidence>
<dbReference type="NCBIfam" id="TIGR03499">
    <property type="entry name" value="FlhF"/>
    <property type="match status" value="1"/>
</dbReference>
<dbReference type="GO" id="GO:0006614">
    <property type="term" value="P:SRP-dependent cotranslational protein targeting to membrane"/>
    <property type="evidence" value="ECO:0007669"/>
    <property type="project" value="UniProtKB-UniRule"/>
</dbReference>
<evidence type="ECO:0000256" key="13">
    <source>
        <dbReference type="NCBIfam" id="TIGR03499"/>
    </source>
</evidence>
<evidence type="ECO:0000313" key="18">
    <source>
        <dbReference type="Proteomes" id="UP000243524"/>
    </source>
</evidence>
<evidence type="ECO:0000256" key="12">
    <source>
        <dbReference type="ARBA" id="ARBA00025337"/>
    </source>
</evidence>
<name>A0A2I0QWE9_9BACI</name>
<dbReference type="SMART" id="SM00962">
    <property type="entry name" value="SRP54"/>
    <property type="match status" value="1"/>
</dbReference>
<reference evidence="17 18" key="1">
    <citation type="submission" date="2017-06" db="EMBL/GenBank/DDBJ databases">
        <title>the draft geome sequence of Illustriluteabacillus marina B3227.</title>
        <authorList>
            <person name="He R.-H."/>
            <person name="Du Z.-J."/>
        </authorList>
    </citation>
    <scope>NUCLEOTIDE SEQUENCE [LARGE SCALE GENOMIC DNA]</scope>
    <source>
        <strain evidence="17 18">B3227</strain>
    </source>
</reference>
<keyword evidence="4" id="KW-0813">Transport</keyword>
<dbReference type="Gene3D" id="1.20.120.1380">
    <property type="entry name" value="Flagellar FlhF biosynthesis protein, N domain"/>
    <property type="match status" value="1"/>
</dbReference>
<keyword evidence="18" id="KW-1185">Reference proteome</keyword>
<evidence type="ECO:0000256" key="8">
    <source>
        <dbReference type="ARBA" id="ARBA00022927"/>
    </source>
</evidence>
<evidence type="ECO:0000259" key="15">
    <source>
        <dbReference type="SMART" id="SM00382"/>
    </source>
</evidence>
<gene>
    <name evidence="17" type="primary">flhF</name>
    <name evidence="17" type="ORF">CEY16_02455</name>
</gene>
<dbReference type="GO" id="GO:0003924">
    <property type="term" value="F:GTPase activity"/>
    <property type="evidence" value="ECO:0007669"/>
    <property type="project" value="UniProtKB-UniRule"/>
</dbReference>
<keyword evidence="6" id="KW-0547">Nucleotide-binding</keyword>
<evidence type="ECO:0000256" key="5">
    <source>
        <dbReference type="ARBA" id="ARBA00022475"/>
    </source>
</evidence>
<evidence type="ECO:0000256" key="7">
    <source>
        <dbReference type="ARBA" id="ARBA00022795"/>
    </source>
</evidence>
<feature type="domain" description="AAA+ ATPase" evidence="15">
    <location>
        <begin position="180"/>
        <end position="373"/>
    </location>
</feature>
<keyword evidence="17" id="KW-0969">Cilium</keyword>
<evidence type="ECO:0000256" key="10">
    <source>
        <dbReference type="ARBA" id="ARBA00023136"/>
    </source>
</evidence>
<evidence type="ECO:0000256" key="4">
    <source>
        <dbReference type="ARBA" id="ARBA00022448"/>
    </source>
</evidence>
<dbReference type="PANTHER" id="PTHR43134">
    <property type="entry name" value="SIGNAL RECOGNITION PARTICLE RECEPTOR SUBUNIT ALPHA"/>
    <property type="match status" value="1"/>
</dbReference>
<dbReference type="GO" id="GO:0044781">
    <property type="term" value="P:bacterial-type flagellum organization"/>
    <property type="evidence" value="ECO:0007669"/>
    <property type="project" value="UniProtKB-UniRule"/>
</dbReference>
<keyword evidence="17" id="KW-0282">Flagellum</keyword>
<dbReference type="CDD" id="cd17873">
    <property type="entry name" value="FlhF"/>
    <property type="match status" value="1"/>
</dbReference>
<dbReference type="RefSeq" id="WP_101330381.1">
    <property type="nucleotide sequence ID" value="NZ_PJNH01000001.1"/>
</dbReference>
<dbReference type="Proteomes" id="UP000243524">
    <property type="component" value="Unassembled WGS sequence"/>
</dbReference>
<evidence type="ECO:0000259" key="16">
    <source>
        <dbReference type="SMART" id="SM00962"/>
    </source>
</evidence>
<evidence type="ECO:0000256" key="3">
    <source>
        <dbReference type="ARBA" id="ARBA00014919"/>
    </source>
</evidence>
<dbReference type="Gene3D" id="3.40.50.300">
    <property type="entry name" value="P-loop containing nucleotide triphosphate hydrolases"/>
    <property type="match status" value="1"/>
</dbReference>
<organism evidence="17 18">
    <name type="scientific">Halalkalibacillus sediminis</name>
    <dbReference type="NCBI Taxonomy" id="2018042"/>
    <lineage>
        <taxon>Bacteria</taxon>
        <taxon>Bacillati</taxon>
        <taxon>Bacillota</taxon>
        <taxon>Bacilli</taxon>
        <taxon>Bacillales</taxon>
        <taxon>Bacillaceae</taxon>
        <taxon>Halalkalibacillus</taxon>
    </lineage>
</organism>
<evidence type="ECO:0000256" key="11">
    <source>
        <dbReference type="ARBA" id="ARBA00023225"/>
    </source>
</evidence>
<dbReference type="InterPro" id="IPR027417">
    <property type="entry name" value="P-loop_NTPase"/>
</dbReference>
<dbReference type="FunFam" id="3.40.50.300:FF:000695">
    <property type="entry name" value="Flagellar biosynthesis regulator FlhF"/>
    <property type="match status" value="1"/>
</dbReference>
<dbReference type="GO" id="GO:0005886">
    <property type="term" value="C:plasma membrane"/>
    <property type="evidence" value="ECO:0007669"/>
    <property type="project" value="UniProtKB-SubCell"/>
</dbReference>
<feature type="region of interest" description="Disordered" evidence="14">
    <location>
        <begin position="54"/>
        <end position="87"/>
    </location>
</feature>
<evidence type="ECO:0000256" key="6">
    <source>
        <dbReference type="ARBA" id="ARBA00022741"/>
    </source>
</evidence>
<feature type="domain" description="SRP54-type proteins GTP-binding" evidence="16">
    <location>
        <begin position="182"/>
        <end position="372"/>
    </location>
</feature>
<accession>A0A2I0QWE9</accession>
<comment type="function">
    <text evidence="12">Necessary for flagellar biosynthesis. May be involved in translocation of the flagellum.</text>
</comment>
<comment type="caution">
    <text evidence="17">The sequence shown here is derived from an EMBL/GenBank/DDBJ whole genome shotgun (WGS) entry which is preliminary data.</text>
</comment>
<protein>
    <recommendedName>
        <fullName evidence="3 13">Flagellar biosynthesis protein FlhF</fullName>
    </recommendedName>
</protein>
<keyword evidence="17" id="KW-0966">Cell projection</keyword>
<keyword evidence="5" id="KW-1003">Cell membrane</keyword>
<dbReference type="PANTHER" id="PTHR43134:SF3">
    <property type="entry name" value="FLAGELLAR BIOSYNTHESIS PROTEIN FLHF"/>
    <property type="match status" value="1"/>
</dbReference>
<dbReference type="GO" id="GO:0015031">
    <property type="term" value="P:protein transport"/>
    <property type="evidence" value="ECO:0007669"/>
    <property type="project" value="UniProtKB-KW"/>
</dbReference>
<dbReference type="InterPro" id="IPR000897">
    <property type="entry name" value="SRP54_GTPase_dom"/>
</dbReference>
<keyword evidence="7" id="KW-1005">Bacterial flagellum biogenesis</keyword>
<keyword evidence="8" id="KW-0653">Protein transport</keyword>
<dbReference type="InterPro" id="IPR020006">
    <property type="entry name" value="FlhF"/>
</dbReference>
<keyword evidence="9" id="KW-0342">GTP-binding</keyword>
<evidence type="ECO:0000256" key="2">
    <source>
        <dbReference type="ARBA" id="ARBA00008531"/>
    </source>
</evidence>
<dbReference type="Pfam" id="PF00448">
    <property type="entry name" value="SRP54"/>
    <property type="match status" value="1"/>
</dbReference>